<proteinExistence type="predicted"/>
<protein>
    <recommendedName>
        <fullName evidence="3">Ig-like domain-containing protein</fullName>
    </recommendedName>
</protein>
<evidence type="ECO:0000313" key="1">
    <source>
        <dbReference type="EMBL" id="MBD8122729.1"/>
    </source>
</evidence>
<keyword evidence="2" id="KW-1185">Reference proteome</keyword>
<comment type="caution">
    <text evidence="1">The sequence shown here is derived from an EMBL/GenBank/DDBJ whole genome shotgun (WGS) entry which is preliminary data.</text>
</comment>
<reference evidence="1 2" key="1">
    <citation type="journal article" date="2020" name="FEMS Microbiol. Ecol.">
        <title>Temporal dynamics of bacterial communities during seed development and maturation.</title>
        <authorList>
            <person name="Chesneau G."/>
            <person name="Torres-Cortes G."/>
            <person name="Briand M."/>
            <person name="Darrasse A."/>
            <person name="Preveaux A."/>
            <person name="Marais C."/>
            <person name="Jacques M.A."/>
            <person name="Shade A."/>
            <person name="Barret M."/>
        </authorList>
    </citation>
    <scope>NUCLEOTIDE SEQUENCE [LARGE SCALE GENOMIC DNA]</scope>
    <source>
        <strain evidence="1 2">CFBP13723</strain>
    </source>
</reference>
<evidence type="ECO:0000313" key="2">
    <source>
        <dbReference type="Proteomes" id="UP000625247"/>
    </source>
</evidence>
<dbReference type="EMBL" id="JACYNP010000007">
    <property type="protein sequence ID" value="MBD8122729.1"/>
    <property type="molecule type" value="Genomic_DNA"/>
</dbReference>
<dbReference type="RefSeq" id="WP_191944849.1">
    <property type="nucleotide sequence ID" value="NZ_JACYNP010000007.1"/>
</dbReference>
<organism evidence="1 2">
    <name type="scientific">Pseudomonas lutea</name>
    <dbReference type="NCBI Taxonomy" id="243924"/>
    <lineage>
        <taxon>Bacteria</taxon>
        <taxon>Pseudomonadati</taxon>
        <taxon>Pseudomonadota</taxon>
        <taxon>Gammaproteobacteria</taxon>
        <taxon>Pseudomonadales</taxon>
        <taxon>Pseudomonadaceae</taxon>
        <taxon>Pseudomonas</taxon>
    </lineage>
</organism>
<accession>A0ABR9A9I5</accession>
<sequence>MSNLSSKQTRVLASALARSVNQQHQAIKRRLSGRANLLKPEPPTWWNGDPAFAGLVPREEQEVDMTILIPLWPDSAGQDETDTLQLQWKPSTSGTWQNAQAPILVPGPISGGFPMPVTLEKSYFAFEGAFDLRYTVLTEASNTAESDITQFIIDKTPPNNGQSPTSATFPDTLVISDGITQDYLDDHGGLDLAIPIYQEEKLGDSLDVYVHEVGTSPTTPAYSGAIDANRRVKLPIDAFSDLLDGLIYISYRLVDKVGNKGAHADNATVGLFLNPLPTEPLPAPRVPKIADDDTLQLVDIDRVNAGLVEIDPYPNALENDLVVLTWGTAALKVTHRITDPFATIFLNVPYETILKPAYGTATAVLPTPIGYVVERGDKSFASRLATINVDFFVPGPVNPDRPDPVNSALPRVTVKGSTSTVDNVLTADDVGDPVTVTLKLYDPIGTDEEMVLYWGGITNVVGRFNPVTGNPGEDYEFTLDWDAIKDLPSSTQVPVFYTVGRATPPGNVESCVPTPVDVSAALPIKLANPEFPEAAEASDGSPILNCSTHVGPERLVSVRIPGNTGLLQGGETLNFTWQCYTDKAGTAPVNAPLEFDRTITATEASNGFEFLQGPFDDYVLPTGRNGSIKLTYMSDTTPPMQGETLIRASGTLPGGECPPNSRRAFGAGGCGC</sequence>
<evidence type="ECO:0008006" key="3">
    <source>
        <dbReference type="Google" id="ProtNLM"/>
    </source>
</evidence>
<gene>
    <name evidence="1" type="ORF">IFT62_16035</name>
</gene>
<name>A0ABR9A9I5_9PSED</name>
<dbReference type="Proteomes" id="UP000625247">
    <property type="component" value="Unassembled WGS sequence"/>
</dbReference>